<protein>
    <submittedName>
        <fullName evidence="3">Predicted dehydrogenase</fullName>
    </submittedName>
</protein>
<dbReference type="InterPro" id="IPR036291">
    <property type="entry name" value="NAD(P)-bd_dom_sf"/>
</dbReference>
<evidence type="ECO:0000313" key="3">
    <source>
        <dbReference type="EMBL" id="SDB95582.1"/>
    </source>
</evidence>
<dbReference type="InterPro" id="IPR000683">
    <property type="entry name" value="Gfo/Idh/MocA-like_OxRdtase_N"/>
</dbReference>
<sequence length="378" mass="42773">MRKLRYGMIGGGPGSLIGEVHRKAASYHGLSKPVCSVFSRDYEKNLSLALDYGIDEDRVYNDYEELIEKESKRSDKPDFIIIATPNAFHYEIAKKALKNMFHVICDKPVTINSDEAVELRDLAMKNNLLFGVTYAYTGYSMVHQIKKMVLNGNIGEVRYISGRYIQDWMADTENILNNKHANWRLNPKISGPTNSTGDIGTHLENLVSFTTDLKIKKLSARLDKFGDNIKLDNNVTMMVEYDNGAKGHYWISQIAIGHDNDLGIEIVGTKGSIKWQQNRANYIEFSKLNGPSQIISRNSSLIYPEIKKDFLTEGGHPEGYIEAFARTYKNFMHAILRKDYGAEISAGYYPEIDTGIQGVKFIEAAVESSNNNNKWIEI</sequence>
<dbReference type="GO" id="GO:0000166">
    <property type="term" value="F:nucleotide binding"/>
    <property type="evidence" value="ECO:0007669"/>
    <property type="project" value="InterPro"/>
</dbReference>
<dbReference type="AlphaFoldDB" id="A0A1G6HMV7"/>
<dbReference type="PANTHER" id="PTHR43708:SF3">
    <property type="entry name" value="OXIDOREDUCTASE"/>
    <property type="match status" value="1"/>
</dbReference>
<dbReference type="RefSeq" id="WP_091401643.1">
    <property type="nucleotide sequence ID" value="NZ_FMYV01000001.1"/>
</dbReference>
<dbReference type="Gene3D" id="3.30.360.10">
    <property type="entry name" value="Dihydrodipicolinate Reductase, domain 2"/>
    <property type="match status" value="1"/>
</dbReference>
<dbReference type="InterPro" id="IPR051317">
    <property type="entry name" value="Gfo/Idh/MocA_oxidoreduct"/>
</dbReference>
<accession>A0A1G6HMV7</accession>
<proteinExistence type="predicted"/>
<dbReference type="InterPro" id="IPR055170">
    <property type="entry name" value="GFO_IDH_MocA-like_dom"/>
</dbReference>
<organism evidence="3 4">
    <name type="scientific">Geotoga petraea</name>
    <dbReference type="NCBI Taxonomy" id="28234"/>
    <lineage>
        <taxon>Bacteria</taxon>
        <taxon>Thermotogati</taxon>
        <taxon>Thermotogota</taxon>
        <taxon>Thermotogae</taxon>
        <taxon>Petrotogales</taxon>
        <taxon>Petrotogaceae</taxon>
        <taxon>Geotoga</taxon>
    </lineage>
</organism>
<feature type="domain" description="GFO/IDH/MocA-like oxidoreductase" evidence="2">
    <location>
        <begin position="143"/>
        <end position="273"/>
    </location>
</feature>
<evidence type="ECO:0000259" key="2">
    <source>
        <dbReference type="Pfam" id="PF22725"/>
    </source>
</evidence>
<gene>
    <name evidence="3" type="ORF">SAMN04488588_0021</name>
</gene>
<dbReference type="PANTHER" id="PTHR43708">
    <property type="entry name" value="CONSERVED EXPRESSED OXIDOREDUCTASE (EUROFUNG)"/>
    <property type="match status" value="1"/>
</dbReference>
<evidence type="ECO:0000259" key="1">
    <source>
        <dbReference type="Pfam" id="PF01408"/>
    </source>
</evidence>
<dbReference type="STRING" id="28234.SAMN04488588_0021"/>
<evidence type="ECO:0000313" key="4">
    <source>
        <dbReference type="Proteomes" id="UP000199322"/>
    </source>
</evidence>
<dbReference type="SUPFAM" id="SSF51735">
    <property type="entry name" value="NAD(P)-binding Rossmann-fold domains"/>
    <property type="match status" value="1"/>
</dbReference>
<dbReference type="EMBL" id="FMYV01000001">
    <property type="protein sequence ID" value="SDB95582.1"/>
    <property type="molecule type" value="Genomic_DNA"/>
</dbReference>
<reference evidence="3 4" key="1">
    <citation type="submission" date="2016-10" db="EMBL/GenBank/DDBJ databases">
        <authorList>
            <person name="de Groot N.N."/>
        </authorList>
    </citation>
    <scope>NUCLEOTIDE SEQUENCE [LARGE SCALE GENOMIC DNA]</scope>
    <source>
        <strain evidence="3 4">WG14</strain>
    </source>
</reference>
<dbReference type="SUPFAM" id="SSF55347">
    <property type="entry name" value="Glyceraldehyde-3-phosphate dehydrogenase-like, C-terminal domain"/>
    <property type="match status" value="1"/>
</dbReference>
<dbReference type="Gene3D" id="3.40.50.720">
    <property type="entry name" value="NAD(P)-binding Rossmann-like Domain"/>
    <property type="match status" value="1"/>
</dbReference>
<keyword evidence="4" id="KW-1185">Reference proteome</keyword>
<feature type="domain" description="Gfo/Idh/MocA-like oxidoreductase N-terminal" evidence="1">
    <location>
        <begin position="4"/>
        <end position="134"/>
    </location>
</feature>
<dbReference type="Proteomes" id="UP000199322">
    <property type="component" value="Unassembled WGS sequence"/>
</dbReference>
<dbReference type="Pfam" id="PF01408">
    <property type="entry name" value="GFO_IDH_MocA"/>
    <property type="match status" value="1"/>
</dbReference>
<dbReference type="Pfam" id="PF22725">
    <property type="entry name" value="GFO_IDH_MocA_C3"/>
    <property type="match status" value="1"/>
</dbReference>
<name>A0A1G6HMV7_9BACT</name>